<dbReference type="PANTHER" id="PTHR13710:SF105">
    <property type="entry name" value="ATP-DEPENDENT DNA HELICASE Q1"/>
    <property type="match status" value="1"/>
</dbReference>
<reference evidence="20 21" key="1">
    <citation type="submission" date="2019-09" db="EMBL/GenBank/DDBJ databases">
        <title>Genome sequence of Clostridium sp. EA1.</title>
        <authorList>
            <person name="Poehlein A."/>
            <person name="Bengelsdorf F.R."/>
            <person name="Daniel R."/>
        </authorList>
    </citation>
    <scope>NUCLEOTIDE SEQUENCE [LARGE SCALE GENOMIC DNA]</scope>
    <source>
        <strain evidence="20 21">EA1</strain>
    </source>
</reference>
<name>A0A6N8HWU5_9FIRM</name>
<comment type="cofactor">
    <cofactor evidence="1">
        <name>Mg(2+)</name>
        <dbReference type="ChEBI" id="CHEBI:18420"/>
    </cofactor>
</comment>
<evidence type="ECO:0000256" key="9">
    <source>
        <dbReference type="ARBA" id="ARBA00022833"/>
    </source>
</evidence>
<dbReference type="PROSITE" id="PS50967">
    <property type="entry name" value="HRDC"/>
    <property type="match status" value="1"/>
</dbReference>
<evidence type="ECO:0000256" key="2">
    <source>
        <dbReference type="ARBA" id="ARBA00001947"/>
    </source>
</evidence>
<evidence type="ECO:0000256" key="3">
    <source>
        <dbReference type="ARBA" id="ARBA00005446"/>
    </source>
</evidence>
<dbReference type="InterPro" id="IPR010997">
    <property type="entry name" value="HRDC-like_sf"/>
</dbReference>
<dbReference type="Gene3D" id="1.10.150.80">
    <property type="entry name" value="HRDC domain"/>
    <property type="match status" value="1"/>
</dbReference>
<evidence type="ECO:0000313" key="20">
    <source>
        <dbReference type="EMBL" id="MVB09873.1"/>
    </source>
</evidence>
<dbReference type="Gene3D" id="1.10.10.10">
    <property type="entry name" value="Winged helix-like DNA-binding domain superfamily/Winged helix DNA-binding domain"/>
    <property type="match status" value="1"/>
</dbReference>
<evidence type="ECO:0000256" key="15">
    <source>
        <dbReference type="ARBA" id="ARBA00034617"/>
    </source>
</evidence>
<accession>A0A6N8HWU5</accession>
<keyword evidence="12" id="KW-0233">DNA recombination</keyword>
<dbReference type="InterPro" id="IPR027417">
    <property type="entry name" value="P-loop_NTPase"/>
</dbReference>
<dbReference type="Pfam" id="PF00270">
    <property type="entry name" value="DEAD"/>
    <property type="match status" value="1"/>
</dbReference>
<dbReference type="GO" id="GO:0003677">
    <property type="term" value="F:DNA binding"/>
    <property type="evidence" value="ECO:0007669"/>
    <property type="project" value="UniProtKB-KW"/>
</dbReference>
<dbReference type="GO" id="GO:0009378">
    <property type="term" value="F:four-way junction helicase activity"/>
    <property type="evidence" value="ECO:0007669"/>
    <property type="project" value="TreeGrafter"/>
</dbReference>
<evidence type="ECO:0000256" key="14">
    <source>
        <dbReference type="ARBA" id="ARBA00023235"/>
    </source>
</evidence>
<evidence type="ECO:0000256" key="13">
    <source>
        <dbReference type="ARBA" id="ARBA00023204"/>
    </source>
</evidence>
<keyword evidence="4" id="KW-0479">Metal-binding</keyword>
<evidence type="ECO:0000256" key="5">
    <source>
        <dbReference type="ARBA" id="ARBA00022741"/>
    </source>
</evidence>
<sequence>MDTPQSLLKRYFGYDAFRPGQREVIDHILNGEDVLAVMPTGAGKSVCYQIPSLLFQGVTIVISPLISLMKDQVDALSQAGIHAAYVNSSLSPDRQDAVLENAENGKYKIVYVAPERLETDAFRALIGKLDVSMVAVDEAHCVSQWGHDFRPSYTKIAEMTALLPSRPVVAAFTATATPHVREDITRLLKLRRPFALTTGFNRENLYFEVEKPRNKTDALLEYLEKNQGKSGIVYASTRKTVDSLCQRLNGSGHPAARYHAGIPEAERAKNQDDFIYDRVNVMVATNAFGMGIDKSNISFVVHYNMPQSIESYYQEAGRVGRDGGKAECILYYSASDIVTNKFLIENGANDSDKAVNFQKLNDMVDYCNTDKCLRSYILKYFGEQNAKERCENCGNCNSRVESTDITVESQKIMSCIARMGERFGTGMVAGVLRGGNTRKIREMAFDRLSTFGIMKEYSAETIREIISFLVADRYLELRGDQYPVLKLTPCARDVLRGGKTVSIKRAIRKQGANQSGAVHADEKLFEILRRIRSRLAQEEGVPPFVIFSDATLREMCAAYPIDRESLLRIPGVGRVKLEKFGDLFTEAIRNYAEENKIPIPQDISVGIPGKKDRKAPEAVGDTKKESYRLYQSGLGIDEIAKKRGLAPNTVENHLLGCLRNGMPVDAGLFVTEEEERLIAEAVKRCGRDRLKPIKEALPETISYGAIRYVLCKSTRE</sequence>
<evidence type="ECO:0000256" key="10">
    <source>
        <dbReference type="ARBA" id="ARBA00022840"/>
    </source>
</evidence>
<dbReference type="Pfam" id="PF09382">
    <property type="entry name" value="RQC"/>
    <property type="match status" value="1"/>
</dbReference>
<evidence type="ECO:0000259" key="18">
    <source>
        <dbReference type="PROSITE" id="PS51192"/>
    </source>
</evidence>
<comment type="catalytic activity">
    <reaction evidence="15">
        <text>Couples ATP hydrolysis with the unwinding of duplex DNA by translocating in the 3'-5' direction.</text>
        <dbReference type="EC" id="5.6.2.4"/>
    </reaction>
</comment>
<keyword evidence="11" id="KW-0238">DNA-binding</keyword>
<dbReference type="GO" id="GO:0006281">
    <property type="term" value="P:DNA repair"/>
    <property type="evidence" value="ECO:0007669"/>
    <property type="project" value="UniProtKB-KW"/>
</dbReference>
<dbReference type="GO" id="GO:0043590">
    <property type="term" value="C:bacterial nucleoid"/>
    <property type="evidence" value="ECO:0007669"/>
    <property type="project" value="TreeGrafter"/>
</dbReference>
<keyword evidence="5" id="KW-0547">Nucleotide-binding</keyword>
<dbReference type="OrthoDB" id="9763310at2"/>
<dbReference type="SMART" id="SM00490">
    <property type="entry name" value="HELICc"/>
    <property type="match status" value="1"/>
</dbReference>
<dbReference type="Pfam" id="PF14493">
    <property type="entry name" value="HTH_40"/>
    <property type="match status" value="1"/>
</dbReference>
<evidence type="ECO:0000259" key="17">
    <source>
        <dbReference type="PROSITE" id="PS50967"/>
    </source>
</evidence>
<dbReference type="InterPro" id="IPR011545">
    <property type="entry name" value="DEAD/DEAH_box_helicase_dom"/>
</dbReference>
<dbReference type="InterPro" id="IPR001650">
    <property type="entry name" value="Helicase_C-like"/>
</dbReference>
<dbReference type="InterPro" id="IPR036388">
    <property type="entry name" value="WH-like_DNA-bd_sf"/>
</dbReference>
<dbReference type="InterPro" id="IPR014001">
    <property type="entry name" value="Helicase_ATP-bd"/>
</dbReference>
<dbReference type="GO" id="GO:0005524">
    <property type="term" value="F:ATP binding"/>
    <property type="evidence" value="ECO:0007669"/>
    <property type="project" value="UniProtKB-KW"/>
</dbReference>
<dbReference type="FunFam" id="3.40.50.300:FF:000296">
    <property type="entry name" value="ATP-dependent DNA helicase RecQ"/>
    <property type="match status" value="1"/>
</dbReference>
<organism evidence="20 21">
    <name type="scientific">Caproicibacter fermentans</name>
    <dbReference type="NCBI Taxonomy" id="2576756"/>
    <lineage>
        <taxon>Bacteria</taxon>
        <taxon>Bacillati</taxon>
        <taxon>Bacillota</taxon>
        <taxon>Clostridia</taxon>
        <taxon>Eubacteriales</taxon>
        <taxon>Acutalibacteraceae</taxon>
        <taxon>Caproicibacter</taxon>
    </lineage>
</organism>
<dbReference type="PROSITE" id="PS51194">
    <property type="entry name" value="HELICASE_CTER"/>
    <property type="match status" value="1"/>
</dbReference>
<dbReference type="EC" id="5.6.2.4" evidence="16"/>
<comment type="caution">
    <text evidence="20">The sequence shown here is derived from an EMBL/GenBank/DDBJ whole genome shotgun (WGS) entry which is preliminary data.</text>
</comment>
<dbReference type="InterPro" id="IPR029491">
    <property type="entry name" value="Helicase_HTH"/>
</dbReference>
<keyword evidence="13" id="KW-0234">DNA repair</keyword>
<dbReference type="InterPro" id="IPR006293">
    <property type="entry name" value="DNA_helicase_ATP-dep_RecQ_bac"/>
</dbReference>
<evidence type="ECO:0000256" key="11">
    <source>
        <dbReference type="ARBA" id="ARBA00023125"/>
    </source>
</evidence>
<feature type="domain" description="HRDC" evidence="17">
    <location>
        <begin position="518"/>
        <end position="598"/>
    </location>
</feature>
<dbReference type="GO" id="GO:0006310">
    <property type="term" value="P:DNA recombination"/>
    <property type="evidence" value="ECO:0007669"/>
    <property type="project" value="UniProtKB-UniRule"/>
</dbReference>
<dbReference type="Pfam" id="PF16124">
    <property type="entry name" value="RecQ_Zn_bind"/>
    <property type="match status" value="1"/>
</dbReference>
<dbReference type="SUPFAM" id="SSF52540">
    <property type="entry name" value="P-loop containing nucleoside triphosphate hydrolases"/>
    <property type="match status" value="1"/>
</dbReference>
<proteinExistence type="inferred from homology"/>
<evidence type="ECO:0000256" key="7">
    <source>
        <dbReference type="ARBA" id="ARBA00022801"/>
    </source>
</evidence>
<keyword evidence="6" id="KW-0227">DNA damage</keyword>
<gene>
    <name evidence="20" type="primary">recQ</name>
    <name evidence="20" type="ORF">CAFE_05400</name>
</gene>
<dbReference type="GO" id="GO:0006260">
    <property type="term" value="P:DNA replication"/>
    <property type="evidence" value="ECO:0007669"/>
    <property type="project" value="InterPro"/>
</dbReference>
<dbReference type="PROSITE" id="PS51192">
    <property type="entry name" value="HELICASE_ATP_BIND_1"/>
    <property type="match status" value="1"/>
</dbReference>
<dbReference type="InterPro" id="IPR004589">
    <property type="entry name" value="DNA_helicase_ATP-dep_RecQ"/>
</dbReference>
<dbReference type="SUPFAM" id="SSF47819">
    <property type="entry name" value="HRDC-like"/>
    <property type="match status" value="1"/>
</dbReference>
<dbReference type="SMART" id="SM00956">
    <property type="entry name" value="RQC"/>
    <property type="match status" value="1"/>
</dbReference>
<keyword evidence="7 20" id="KW-0378">Hydrolase</keyword>
<evidence type="ECO:0000256" key="6">
    <source>
        <dbReference type="ARBA" id="ARBA00022763"/>
    </source>
</evidence>
<keyword evidence="14" id="KW-0413">Isomerase</keyword>
<dbReference type="AlphaFoldDB" id="A0A6N8HWU5"/>
<evidence type="ECO:0000256" key="1">
    <source>
        <dbReference type="ARBA" id="ARBA00001946"/>
    </source>
</evidence>
<dbReference type="InterPro" id="IPR002121">
    <property type="entry name" value="HRDC_dom"/>
</dbReference>
<dbReference type="Pfam" id="PF00271">
    <property type="entry name" value="Helicase_C"/>
    <property type="match status" value="1"/>
</dbReference>
<keyword evidence="8 20" id="KW-0347">Helicase</keyword>
<feature type="domain" description="Helicase C-terminal" evidence="19">
    <location>
        <begin position="215"/>
        <end position="363"/>
    </location>
</feature>
<feature type="domain" description="Helicase ATP-binding" evidence="18">
    <location>
        <begin position="25"/>
        <end position="194"/>
    </location>
</feature>
<comment type="cofactor">
    <cofactor evidence="2">
        <name>Zn(2+)</name>
        <dbReference type="ChEBI" id="CHEBI:29105"/>
    </cofactor>
</comment>
<dbReference type="RefSeq" id="WP_156989716.1">
    <property type="nucleotide sequence ID" value="NZ_VWXL01000014.1"/>
</dbReference>
<dbReference type="InterPro" id="IPR018982">
    <property type="entry name" value="RQC_domain"/>
</dbReference>
<dbReference type="InterPro" id="IPR032284">
    <property type="entry name" value="RecQ_Zn-bd"/>
</dbReference>
<dbReference type="Proteomes" id="UP000469440">
    <property type="component" value="Unassembled WGS sequence"/>
</dbReference>
<keyword evidence="21" id="KW-1185">Reference proteome</keyword>
<dbReference type="GO" id="GO:0016787">
    <property type="term" value="F:hydrolase activity"/>
    <property type="evidence" value="ECO:0007669"/>
    <property type="project" value="UniProtKB-KW"/>
</dbReference>
<keyword evidence="10" id="KW-0067">ATP-binding</keyword>
<evidence type="ECO:0000256" key="16">
    <source>
        <dbReference type="NCBIfam" id="TIGR01389"/>
    </source>
</evidence>
<dbReference type="FunFam" id="1.10.150.80:FF:000002">
    <property type="entry name" value="ATP-dependent DNA helicase RecQ"/>
    <property type="match status" value="1"/>
</dbReference>
<dbReference type="SMART" id="SM00487">
    <property type="entry name" value="DEXDc"/>
    <property type="match status" value="1"/>
</dbReference>
<evidence type="ECO:0000259" key="19">
    <source>
        <dbReference type="PROSITE" id="PS51194"/>
    </source>
</evidence>
<keyword evidence="9" id="KW-0862">Zinc</keyword>
<dbReference type="GO" id="GO:0043138">
    <property type="term" value="F:3'-5' DNA helicase activity"/>
    <property type="evidence" value="ECO:0007669"/>
    <property type="project" value="UniProtKB-EC"/>
</dbReference>
<comment type="similarity">
    <text evidence="3">Belongs to the helicase family. RecQ subfamily.</text>
</comment>
<dbReference type="InterPro" id="IPR036390">
    <property type="entry name" value="WH_DNA-bd_sf"/>
</dbReference>
<dbReference type="Pfam" id="PF00570">
    <property type="entry name" value="HRDC"/>
    <property type="match status" value="1"/>
</dbReference>
<evidence type="ECO:0000313" key="21">
    <source>
        <dbReference type="Proteomes" id="UP000469440"/>
    </source>
</evidence>
<dbReference type="GO" id="GO:0030894">
    <property type="term" value="C:replisome"/>
    <property type="evidence" value="ECO:0007669"/>
    <property type="project" value="TreeGrafter"/>
</dbReference>
<dbReference type="GO" id="GO:0009432">
    <property type="term" value="P:SOS response"/>
    <property type="evidence" value="ECO:0007669"/>
    <property type="project" value="UniProtKB-UniRule"/>
</dbReference>
<dbReference type="EMBL" id="VWXL01000014">
    <property type="protein sequence ID" value="MVB09873.1"/>
    <property type="molecule type" value="Genomic_DNA"/>
</dbReference>
<dbReference type="InterPro" id="IPR044876">
    <property type="entry name" value="HRDC_dom_sf"/>
</dbReference>
<dbReference type="GO" id="GO:0005737">
    <property type="term" value="C:cytoplasm"/>
    <property type="evidence" value="ECO:0007669"/>
    <property type="project" value="TreeGrafter"/>
</dbReference>
<dbReference type="GO" id="GO:0046872">
    <property type="term" value="F:metal ion binding"/>
    <property type="evidence" value="ECO:0007669"/>
    <property type="project" value="UniProtKB-KW"/>
</dbReference>
<evidence type="ECO:0000256" key="12">
    <source>
        <dbReference type="ARBA" id="ARBA00023172"/>
    </source>
</evidence>
<evidence type="ECO:0000256" key="4">
    <source>
        <dbReference type="ARBA" id="ARBA00022723"/>
    </source>
</evidence>
<protein>
    <recommendedName>
        <fullName evidence="16">DNA helicase RecQ</fullName>
        <ecNumber evidence="16">5.6.2.4</ecNumber>
    </recommendedName>
</protein>
<dbReference type="NCBIfam" id="TIGR00614">
    <property type="entry name" value="recQ_fam"/>
    <property type="match status" value="1"/>
</dbReference>
<dbReference type="NCBIfam" id="TIGR01389">
    <property type="entry name" value="recQ"/>
    <property type="match status" value="1"/>
</dbReference>
<evidence type="ECO:0000256" key="8">
    <source>
        <dbReference type="ARBA" id="ARBA00022806"/>
    </source>
</evidence>
<dbReference type="SMART" id="SM00341">
    <property type="entry name" value="HRDC"/>
    <property type="match status" value="1"/>
</dbReference>
<dbReference type="Gene3D" id="3.40.50.300">
    <property type="entry name" value="P-loop containing nucleotide triphosphate hydrolases"/>
    <property type="match status" value="2"/>
</dbReference>
<dbReference type="SUPFAM" id="SSF46785">
    <property type="entry name" value="Winged helix' DNA-binding domain"/>
    <property type="match status" value="1"/>
</dbReference>
<dbReference type="PANTHER" id="PTHR13710">
    <property type="entry name" value="DNA HELICASE RECQ FAMILY MEMBER"/>
    <property type="match status" value="1"/>
</dbReference>
<dbReference type="CDD" id="cd17920">
    <property type="entry name" value="DEXHc_RecQ"/>
    <property type="match status" value="1"/>
</dbReference>